<evidence type="ECO:0000313" key="2">
    <source>
        <dbReference type="Proteomes" id="UP000309676"/>
    </source>
</evidence>
<proteinExistence type="predicted"/>
<keyword evidence="2" id="KW-1185">Reference proteome</keyword>
<reference evidence="1 2" key="1">
    <citation type="submission" date="2019-05" db="EMBL/GenBank/DDBJ databases">
        <authorList>
            <person name="Narsing Rao M.P."/>
            <person name="Li W.J."/>
        </authorList>
    </citation>
    <scope>NUCLEOTIDE SEQUENCE [LARGE SCALE GENOMIC DNA]</scope>
    <source>
        <strain evidence="1 2">SYSU_K30003</strain>
    </source>
</reference>
<gene>
    <name evidence="1" type="ORF">FE782_02175</name>
</gene>
<comment type="caution">
    <text evidence="1">The sequence shown here is derived from an EMBL/GenBank/DDBJ whole genome shotgun (WGS) entry which is preliminary data.</text>
</comment>
<accession>A0A5R9GPF9</accession>
<name>A0A5R9GPF9_9BACL</name>
<sequence length="164" mass="18422">MRISLSLMRGPPSRSGIRLYSTPLPPPPAWTVAPPPGNRAGLQTPTPCVLKIQLLPKRIDVFPRIFMAPEAEWAEFDPDLMIGPMADNDAGMIVRDAVKLGKDAVSSATRSLRDRRGRKLDPLRLGNQVVFANERLEDSLRLVGYYLRSEGRLKYHDNQHVRRA</sequence>
<organism evidence="1 2">
    <name type="scientific">Paenibacillus antri</name>
    <dbReference type="NCBI Taxonomy" id="2582848"/>
    <lineage>
        <taxon>Bacteria</taxon>
        <taxon>Bacillati</taxon>
        <taxon>Bacillota</taxon>
        <taxon>Bacilli</taxon>
        <taxon>Bacillales</taxon>
        <taxon>Paenibacillaceae</taxon>
        <taxon>Paenibacillus</taxon>
    </lineage>
</organism>
<evidence type="ECO:0000313" key="1">
    <source>
        <dbReference type="EMBL" id="TLS54175.1"/>
    </source>
</evidence>
<dbReference type="AlphaFoldDB" id="A0A5R9GPF9"/>
<dbReference type="RefSeq" id="WP_138192027.1">
    <property type="nucleotide sequence ID" value="NZ_VCIW01000001.1"/>
</dbReference>
<protein>
    <submittedName>
        <fullName evidence="1">Uncharacterized protein</fullName>
    </submittedName>
</protein>
<dbReference type="EMBL" id="VCIW01000001">
    <property type="protein sequence ID" value="TLS54175.1"/>
    <property type="molecule type" value="Genomic_DNA"/>
</dbReference>
<dbReference type="Proteomes" id="UP000309676">
    <property type="component" value="Unassembled WGS sequence"/>
</dbReference>
<dbReference type="OrthoDB" id="9813772at2"/>